<dbReference type="EMBL" id="MN740698">
    <property type="protein sequence ID" value="QHU08553.1"/>
    <property type="molecule type" value="Genomic_DNA"/>
</dbReference>
<organism evidence="1">
    <name type="scientific">viral metagenome</name>
    <dbReference type="NCBI Taxonomy" id="1070528"/>
    <lineage>
        <taxon>unclassified sequences</taxon>
        <taxon>metagenomes</taxon>
        <taxon>organismal metagenomes</taxon>
    </lineage>
</organism>
<reference evidence="1" key="1">
    <citation type="journal article" date="2020" name="Nature">
        <title>Giant virus diversity and host interactions through global metagenomics.</title>
        <authorList>
            <person name="Schulz F."/>
            <person name="Roux S."/>
            <person name="Paez-Espino D."/>
            <person name="Jungbluth S."/>
            <person name="Walsh D.A."/>
            <person name="Denef V.J."/>
            <person name="McMahon K.D."/>
            <person name="Konstantinidis K.T."/>
            <person name="Eloe-Fadrosh E.A."/>
            <person name="Kyrpides N.C."/>
            <person name="Woyke T."/>
        </authorList>
    </citation>
    <scope>NUCLEOTIDE SEQUENCE</scope>
    <source>
        <strain evidence="1">GVMAG-S-1063924-116</strain>
    </source>
</reference>
<protein>
    <submittedName>
        <fullName evidence="1">Uncharacterized protein</fullName>
    </submittedName>
</protein>
<accession>A0A6C0JT51</accession>
<proteinExistence type="predicted"/>
<sequence length="86" mass="9453">MTEVGDGLGLVKTIKCQILASIIVLEEFGHGLPLEERKSTFKTVESMMARLHSLMVPDPELDDLADMVVMINRLGVLHESIYGAAK</sequence>
<evidence type="ECO:0000313" key="1">
    <source>
        <dbReference type="EMBL" id="QHU08553.1"/>
    </source>
</evidence>
<name>A0A6C0JT51_9ZZZZ</name>
<dbReference type="AlphaFoldDB" id="A0A6C0JT51"/>